<sequence length="222" mass="23390">MKQIVKLLGCALLASASAGVMAQEAGSIMVKAGYAYFDPNVTSGNLSAPSLPNTKINVGAAGTILLTGTYMFTDNIAVEVYGGIPLKHDIYGAGSIQGTGVLGTVKQLPPTAFLQYHFMGANEAFRPYLGLGVSYVHFQGETGSAVLTAITNPGGAPTTFQVKDTWGATPQMGFTAWFNKQWYVDASVNKSYVKTTTTLSTGQSASAKLNPMVTQFSLGYKF</sequence>
<reference evidence="3 4" key="1">
    <citation type="submission" date="2019-03" db="EMBL/GenBank/DDBJ databases">
        <title>Sapientia aquatica gen. nov., sp. nov., isolated from a crater lake.</title>
        <authorList>
            <person name="Felfoldi T."/>
            <person name="Szabo A."/>
            <person name="Toth E."/>
            <person name="Schumann P."/>
            <person name="Keki Z."/>
            <person name="Marialigeti K."/>
            <person name="Mathe I."/>
        </authorList>
    </citation>
    <scope>NUCLEOTIDE SEQUENCE [LARGE SCALE GENOMIC DNA]</scope>
    <source>
        <strain evidence="3 4">SA-152</strain>
    </source>
</reference>
<dbReference type="Gene3D" id="2.40.160.20">
    <property type="match status" value="1"/>
</dbReference>
<proteinExistence type="predicted"/>
<dbReference type="GO" id="GO:0009279">
    <property type="term" value="C:cell outer membrane"/>
    <property type="evidence" value="ECO:0007669"/>
    <property type="project" value="UniProtKB-SubCell"/>
</dbReference>
<comment type="caution">
    <text evidence="3">The sequence shown here is derived from an EMBL/GenBank/DDBJ whole genome shotgun (WGS) entry which is preliminary data.</text>
</comment>
<name>A0A4R5VWS4_9BURK</name>
<dbReference type="PANTHER" id="PTHR36920">
    <property type="match status" value="1"/>
</dbReference>
<dbReference type="OrthoDB" id="9807574at2"/>
<keyword evidence="2" id="KW-0732">Signal</keyword>
<evidence type="ECO:0000313" key="4">
    <source>
        <dbReference type="Proteomes" id="UP000294829"/>
    </source>
</evidence>
<dbReference type="InterPro" id="IPR011250">
    <property type="entry name" value="OMP/PagP_B-barrel"/>
</dbReference>
<evidence type="ECO:0000313" key="3">
    <source>
        <dbReference type="EMBL" id="TDK63517.1"/>
    </source>
</evidence>
<keyword evidence="4" id="KW-1185">Reference proteome</keyword>
<dbReference type="Proteomes" id="UP000294829">
    <property type="component" value="Unassembled WGS sequence"/>
</dbReference>
<feature type="signal peptide" evidence="2">
    <location>
        <begin position="1"/>
        <end position="22"/>
    </location>
</feature>
<dbReference type="PANTHER" id="PTHR36920:SF1">
    <property type="entry name" value="OUTER MEMBRANE PROTEIN W"/>
    <property type="match status" value="1"/>
</dbReference>
<dbReference type="GO" id="GO:0055085">
    <property type="term" value="P:transmembrane transport"/>
    <property type="evidence" value="ECO:0007669"/>
    <property type="project" value="TreeGrafter"/>
</dbReference>
<dbReference type="SUPFAM" id="SSF56925">
    <property type="entry name" value="OMPA-like"/>
    <property type="match status" value="1"/>
</dbReference>
<dbReference type="AlphaFoldDB" id="A0A4R5VWS4"/>
<evidence type="ECO:0000256" key="2">
    <source>
        <dbReference type="SAM" id="SignalP"/>
    </source>
</evidence>
<evidence type="ECO:0000256" key="1">
    <source>
        <dbReference type="ARBA" id="ARBA00004442"/>
    </source>
</evidence>
<protein>
    <submittedName>
        <fullName evidence="3">OmpW family protein</fullName>
    </submittedName>
</protein>
<accession>A0A4R5VWS4</accession>
<organism evidence="3 4">
    <name type="scientific">Sapientia aquatica</name>
    <dbReference type="NCBI Taxonomy" id="1549640"/>
    <lineage>
        <taxon>Bacteria</taxon>
        <taxon>Pseudomonadati</taxon>
        <taxon>Pseudomonadota</taxon>
        <taxon>Betaproteobacteria</taxon>
        <taxon>Burkholderiales</taxon>
        <taxon>Oxalobacteraceae</taxon>
        <taxon>Sapientia</taxon>
    </lineage>
</organism>
<dbReference type="InterPro" id="IPR005618">
    <property type="entry name" value="OMPW"/>
</dbReference>
<dbReference type="RefSeq" id="WP_133329993.1">
    <property type="nucleotide sequence ID" value="NZ_SMYL01000009.1"/>
</dbReference>
<dbReference type="EMBL" id="SMYL01000009">
    <property type="protein sequence ID" value="TDK63517.1"/>
    <property type="molecule type" value="Genomic_DNA"/>
</dbReference>
<dbReference type="Pfam" id="PF03922">
    <property type="entry name" value="OmpW"/>
    <property type="match status" value="1"/>
</dbReference>
<feature type="chain" id="PRO_5020570076" evidence="2">
    <location>
        <begin position="23"/>
        <end position="222"/>
    </location>
</feature>
<comment type="subcellular location">
    <subcellularLocation>
        <location evidence="1">Cell outer membrane</location>
    </subcellularLocation>
</comment>
<gene>
    <name evidence="3" type="ORF">E2I14_15040</name>
</gene>